<dbReference type="STRING" id="1233.SAMN05216387_104172"/>
<evidence type="ECO:0000259" key="1">
    <source>
        <dbReference type="Pfam" id="PF13480"/>
    </source>
</evidence>
<accession>A0A1H7LV11</accession>
<dbReference type="Pfam" id="PF13480">
    <property type="entry name" value="Acetyltransf_6"/>
    <property type="match status" value="1"/>
</dbReference>
<feature type="domain" description="BioF2-like acetyltransferase" evidence="1">
    <location>
        <begin position="222"/>
        <end position="351"/>
    </location>
</feature>
<name>A0A1H7LV11_9PROT</name>
<keyword evidence="3" id="KW-1185">Reference proteome</keyword>
<dbReference type="SUPFAM" id="SSF55729">
    <property type="entry name" value="Acyl-CoA N-acyltransferases (Nat)"/>
    <property type="match status" value="1"/>
</dbReference>
<proteinExistence type="predicted"/>
<evidence type="ECO:0000313" key="3">
    <source>
        <dbReference type="Proteomes" id="UP000198620"/>
    </source>
</evidence>
<gene>
    <name evidence="2" type="ORF">SAMN05216387_104172</name>
</gene>
<dbReference type="GO" id="GO:0016740">
    <property type="term" value="F:transferase activity"/>
    <property type="evidence" value="ECO:0007669"/>
    <property type="project" value="UniProtKB-KW"/>
</dbReference>
<keyword evidence="2" id="KW-0808">Transferase</keyword>
<reference evidence="2 3" key="1">
    <citation type="submission" date="2016-10" db="EMBL/GenBank/DDBJ databases">
        <authorList>
            <person name="de Groot N.N."/>
        </authorList>
    </citation>
    <scope>NUCLEOTIDE SEQUENCE [LARGE SCALE GENOMIC DNA]</scope>
    <source>
        <strain evidence="2 3">Nv1</strain>
    </source>
</reference>
<dbReference type="InterPro" id="IPR016181">
    <property type="entry name" value="Acyl_CoA_acyltransferase"/>
</dbReference>
<protein>
    <submittedName>
        <fullName evidence="2">Acetyltransferase (GNAT) domain-containing protein</fullName>
    </submittedName>
</protein>
<evidence type="ECO:0000313" key="2">
    <source>
        <dbReference type="EMBL" id="SEL02732.1"/>
    </source>
</evidence>
<dbReference type="InterPro" id="IPR038740">
    <property type="entry name" value="BioF2-like_GNAT_dom"/>
</dbReference>
<dbReference type="Proteomes" id="UP000198620">
    <property type="component" value="Unassembled WGS sequence"/>
</dbReference>
<dbReference type="Gene3D" id="3.40.630.30">
    <property type="match status" value="1"/>
</dbReference>
<dbReference type="EMBL" id="FOBH01000004">
    <property type="protein sequence ID" value="SEL02732.1"/>
    <property type="molecule type" value="Genomic_DNA"/>
</dbReference>
<dbReference type="AlphaFoldDB" id="A0A1H7LV11"/>
<organism evidence="2 3">
    <name type="scientific">Nitrosovibrio tenuis</name>
    <dbReference type="NCBI Taxonomy" id="1233"/>
    <lineage>
        <taxon>Bacteria</taxon>
        <taxon>Pseudomonadati</taxon>
        <taxon>Pseudomonadota</taxon>
        <taxon>Betaproteobacteria</taxon>
        <taxon>Nitrosomonadales</taxon>
        <taxon>Nitrosomonadaceae</taxon>
        <taxon>Nitrosovibrio</taxon>
    </lineage>
</organism>
<sequence length="412" mass="48105">MINNSILDKTLEGDQMDLSIELPPRAEDYLKIPIGRVRIVQSVPDSLDRSWEESYAGNYLKHSYYRLLQDTLGEQFDHYFLILEKSDGRPHVQPLFLVRQSILKGLPASLRQGLEKWMQRWFPSVCEVRTLMVGCSAGEGALGGRECDQDEVSRILHETLPEVARRLNASLIVLKDFPSSYRTVLKYFPSNGYARIPSFPSCRIDLAYRDFDDYMERALSYKTRKNLRRKFRDADRLDKYSMEVLSDLTPVLDEIYPLYHQVISRSQFQFEVLTREYFSGLGAALEGSGRFFVWRDSRGKIVAFNICVLYGKILRDCYIGLDYEIALSAHLYFVSLRDIFSWAMENNVEQYYTSALNYSPKLHLKLELAPLDLYIRHVSPVINFFFRHLIPFLEPTRYDPVLSKFPNFPDLR</sequence>